<organism evidence="2 3">
    <name type="scientific">Tritrichomonas musculus</name>
    <dbReference type="NCBI Taxonomy" id="1915356"/>
    <lineage>
        <taxon>Eukaryota</taxon>
        <taxon>Metamonada</taxon>
        <taxon>Parabasalia</taxon>
        <taxon>Tritrichomonadida</taxon>
        <taxon>Tritrichomonadidae</taxon>
        <taxon>Tritrichomonas</taxon>
    </lineage>
</organism>
<accession>A0ABR2K8T3</accession>
<comment type="caution">
    <text evidence="2">The sequence shown here is derived from an EMBL/GenBank/DDBJ whole genome shotgun (WGS) entry which is preliminary data.</text>
</comment>
<feature type="domain" description="Helicase superfamily 3 single-stranded DNA/RNA virus" evidence="1">
    <location>
        <begin position="145"/>
        <end position="192"/>
    </location>
</feature>
<protein>
    <recommendedName>
        <fullName evidence="1">Helicase superfamily 3 single-stranded DNA/RNA virus domain-containing protein</fullName>
    </recommendedName>
</protein>
<dbReference type="Proteomes" id="UP001470230">
    <property type="component" value="Unassembled WGS sequence"/>
</dbReference>
<evidence type="ECO:0000313" key="3">
    <source>
        <dbReference type="Proteomes" id="UP001470230"/>
    </source>
</evidence>
<evidence type="ECO:0000313" key="2">
    <source>
        <dbReference type="EMBL" id="KAK8887535.1"/>
    </source>
</evidence>
<reference evidence="2 3" key="1">
    <citation type="submission" date="2024-04" db="EMBL/GenBank/DDBJ databases">
        <title>Tritrichomonas musculus Genome.</title>
        <authorList>
            <person name="Alves-Ferreira E."/>
            <person name="Grigg M."/>
            <person name="Lorenzi H."/>
            <person name="Galac M."/>
        </authorList>
    </citation>
    <scope>NUCLEOTIDE SEQUENCE [LARGE SCALE GENOMIC DNA]</scope>
    <source>
        <strain evidence="2 3">EAF2021</strain>
    </source>
</reference>
<name>A0ABR2K8T3_9EUKA</name>
<dbReference type="InterPro" id="IPR000605">
    <property type="entry name" value="Helicase_SF3_ssDNA/RNA_vir"/>
</dbReference>
<sequence length="204" mass="23534">MVRNLQNDQKCTYLIISALDHTKNDENEVNGVKCDHYHVFYQLLNPRAHLPTKSAHWEISRSISGSNNYCEEKGTPLLLHGVIYLDNNNKEDCLAFVNACKSSTPKEMIDGPFSKLYAQYRMFAGEIRNQYRITSIIQGELINKWYFGIFGSGKTSKAAAENPDAYWKNTNKWWDGYNNEDVVIIDDWSPNHECLTWPFKDLVG</sequence>
<dbReference type="Pfam" id="PF00910">
    <property type="entry name" value="RNA_helicase"/>
    <property type="match status" value="1"/>
</dbReference>
<evidence type="ECO:0000259" key="1">
    <source>
        <dbReference type="Pfam" id="PF00910"/>
    </source>
</evidence>
<proteinExistence type="predicted"/>
<gene>
    <name evidence="2" type="ORF">M9Y10_038584</name>
</gene>
<dbReference type="EMBL" id="JAPFFF010000006">
    <property type="protein sequence ID" value="KAK8887535.1"/>
    <property type="molecule type" value="Genomic_DNA"/>
</dbReference>
<keyword evidence="3" id="KW-1185">Reference proteome</keyword>